<evidence type="ECO:0000256" key="8">
    <source>
        <dbReference type="ARBA" id="ARBA00022692"/>
    </source>
</evidence>
<evidence type="ECO:0000313" key="15">
    <source>
        <dbReference type="Proteomes" id="UP001546774"/>
    </source>
</evidence>
<name>A0ABV1H422_9FIRM</name>
<feature type="transmembrane region" description="Helical" evidence="13">
    <location>
        <begin position="355"/>
        <end position="378"/>
    </location>
</feature>
<evidence type="ECO:0000256" key="7">
    <source>
        <dbReference type="ARBA" id="ARBA00022475"/>
    </source>
</evidence>
<dbReference type="PANTHER" id="PTHR43298">
    <property type="entry name" value="MULTIDRUG RESISTANCE PROTEIN NORM-RELATED"/>
    <property type="match status" value="1"/>
</dbReference>
<dbReference type="CDD" id="cd13138">
    <property type="entry name" value="MATE_yoeA_like"/>
    <property type="match status" value="1"/>
</dbReference>
<feature type="transmembrane region" description="Helical" evidence="13">
    <location>
        <begin position="95"/>
        <end position="118"/>
    </location>
</feature>
<dbReference type="Pfam" id="PF01554">
    <property type="entry name" value="MatE"/>
    <property type="match status" value="2"/>
</dbReference>
<evidence type="ECO:0000256" key="9">
    <source>
        <dbReference type="ARBA" id="ARBA00022989"/>
    </source>
</evidence>
<dbReference type="EMBL" id="JBBMFS010000003">
    <property type="protein sequence ID" value="MEQ2554454.1"/>
    <property type="molecule type" value="Genomic_DNA"/>
</dbReference>
<keyword evidence="15" id="KW-1185">Reference proteome</keyword>
<feature type="transmembrane region" description="Helical" evidence="13">
    <location>
        <begin position="189"/>
        <end position="212"/>
    </location>
</feature>
<keyword evidence="10" id="KW-0406">Ion transport</keyword>
<evidence type="ECO:0000256" key="4">
    <source>
        <dbReference type="ARBA" id="ARBA00020268"/>
    </source>
</evidence>
<dbReference type="InterPro" id="IPR002528">
    <property type="entry name" value="MATE_fam"/>
</dbReference>
<evidence type="ECO:0000256" key="11">
    <source>
        <dbReference type="ARBA" id="ARBA00023136"/>
    </source>
</evidence>
<keyword evidence="6" id="KW-0050">Antiport</keyword>
<dbReference type="InterPro" id="IPR050222">
    <property type="entry name" value="MATE_MdtK"/>
</dbReference>
<feature type="transmembrane region" description="Helical" evidence="13">
    <location>
        <begin position="130"/>
        <end position="151"/>
    </location>
</feature>
<keyword evidence="5" id="KW-0813">Transport</keyword>
<dbReference type="PIRSF" id="PIRSF006603">
    <property type="entry name" value="DinF"/>
    <property type="match status" value="1"/>
</dbReference>
<reference evidence="14" key="1">
    <citation type="submission" date="2024-03" db="EMBL/GenBank/DDBJ databases">
        <title>Human intestinal bacterial collection.</title>
        <authorList>
            <person name="Pauvert C."/>
            <person name="Hitch T.C.A."/>
            <person name="Clavel T."/>
        </authorList>
    </citation>
    <scope>NUCLEOTIDE SEQUENCE [LARGE SCALE GENOMIC DNA]</scope>
    <source>
        <strain evidence="14">CLA-AA-H89B</strain>
    </source>
</reference>
<comment type="caution">
    <text evidence="14">The sequence shown here is derived from an EMBL/GenBank/DDBJ whole genome shotgun (WGS) entry which is preliminary data.</text>
</comment>
<keyword evidence="8 13" id="KW-0812">Transmembrane</keyword>
<feature type="transmembrane region" description="Helical" evidence="13">
    <location>
        <begin position="12"/>
        <end position="31"/>
    </location>
</feature>
<comment type="similarity">
    <text evidence="3">Belongs to the multi antimicrobial extrusion (MATE) (TC 2.A.66.1) family.</text>
</comment>
<keyword evidence="7" id="KW-1003">Cell membrane</keyword>
<evidence type="ECO:0000256" key="1">
    <source>
        <dbReference type="ARBA" id="ARBA00003408"/>
    </source>
</evidence>
<feature type="transmembrane region" description="Helical" evidence="13">
    <location>
        <begin position="411"/>
        <end position="436"/>
    </location>
</feature>
<evidence type="ECO:0000256" key="6">
    <source>
        <dbReference type="ARBA" id="ARBA00022449"/>
    </source>
</evidence>
<feature type="transmembrane region" description="Helical" evidence="13">
    <location>
        <begin position="385"/>
        <end position="405"/>
    </location>
</feature>
<keyword evidence="9 13" id="KW-1133">Transmembrane helix</keyword>
<dbReference type="NCBIfam" id="TIGR00797">
    <property type="entry name" value="matE"/>
    <property type="match status" value="1"/>
</dbReference>
<comment type="function">
    <text evidence="1">Multidrug efflux pump.</text>
</comment>
<organism evidence="14 15">
    <name type="scientific">Lachnospira intestinalis</name>
    <dbReference type="NCBI Taxonomy" id="3133158"/>
    <lineage>
        <taxon>Bacteria</taxon>
        <taxon>Bacillati</taxon>
        <taxon>Bacillota</taxon>
        <taxon>Clostridia</taxon>
        <taxon>Lachnospirales</taxon>
        <taxon>Lachnospiraceae</taxon>
        <taxon>Lachnospira</taxon>
    </lineage>
</organism>
<keyword evidence="11 13" id="KW-0472">Membrane</keyword>
<accession>A0ABV1H422</accession>
<evidence type="ECO:0000256" key="3">
    <source>
        <dbReference type="ARBA" id="ARBA00010199"/>
    </source>
</evidence>
<evidence type="ECO:0000313" key="14">
    <source>
        <dbReference type="EMBL" id="MEQ2554454.1"/>
    </source>
</evidence>
<evidence type="ECO:0000256" key="2">
    <source>
        <dbReference type="ARBA" id="ARBA00004651"/>
    </source>
</evidence>
<evidence type="ECO:0000256" key="13">
    <source>
        <dbReference type="SAM" id="Phobius"/>
    </source>
</evidence>
<dbReference type="PANTHER" id="PTHR43298:SF2">
    <property type="entry name" value="FMN_FAD EXPORTER YEEO-RELATED"/>
    <property type="match status" value="1"/>
</dbReference>
<protein>
    <recommendedName>
        <fullName evidence="4">Probable multidrug resistance protein NorM</fullName>
    </recommendedName>
    <alternativeName>
        <fullName evidence="12">Multidrug-efflux transporter</fullName>
    </alternativeName>
</protein>
<dbReference type="Proteomes" id="UP001546774">
    <property type="component" value="Unassembled WGS sequence"/>
</dbReference>
<evidence type="ECO:0000256" key="12">
    <source>
        <dbReference type="ARBA" id="ARBA00031636"/>
    </source>
</evidence>
<evidence type="ECO:0000256" key="5">
    <source>
        <dbReference type="ARBA" id="ARBA00022448"/>
    </source>
</evidence>
<comment type="subcellular location">
    <subcellularLocation>
        <location evidence="2">Cell membrane</location>
        <topology evidence="2">Multi-pass membrane protein</topology>
    </subcellularLocation>
</comment>
<sequence>MTKNMTEGSPMKLILGFSIPMLFGMLFQQFYNLVDTMIVGKTLGVDALAGVGATSSINFMIIGFCMGVCGGFAIPVAQQFGAQKYEQLRRYVYNGYLLSVVFSIVLTALSVFFCRNILTVMRTPESIYEYAYAYIVIIFAGIPTVFLYNIVSSIIRALGDSKTPVIFLVFSAVLNIILDFVLIQGLKIGVAGAAVATDISQLVSGVACLIYMNKRYEVLKLSAKDRRAGKRYMINLCMNGIPMGLQYSITAIGSVILQTAVNTLGATYVAAMTAGSKIFTFTCCPFDALGSTMATYGGQNVGAGKLKRLGKGIRAAGIIGAVYSVGALILLYFFADYIALLFVDANEVEIIHLTYQFILYSALFYIPLTFVNVVRFCIQGMGFSVFAILAGVFEMAARTFAAVLLVPKTGYTGACLANPCAWIAADIFLIPAFIYCCKRLEKSTRKGRTAMSV</sequence>
<dbReference type="InterPro" id="IPR048279">
    <property type="entry name" value="MdtK-like"/>
</dbReference>
<feature type="transmembrane region" description="Helical" evidence="13">
    <location>
        <begin position="315"/>
        <end position="335"/>
    </location>
</feature>
<proteinExistence type="inferred from homology"/>
<feature type="transmembrane region" description="Helical" evidence="13">
    <location>
        <begin position="163"/>
        <end position="183"/>
    </location>
</feature>
<feature type="transmembrane region" description="Helical" evidence="13">
    <location>
        <begin position="51"/>
        <end position="74"/>
    </location>
</feature>
<gene>
    <name evidence="14" type="ORF">WMO37_05395</name>
</gene>
<evidence type="ECO:0000256" key="10">
    <source>
        <dbReference type="ARBA" id="ARBA00023065"/>
    </source>
</evidence>